<dbReference type="EMBL" id="HF583483">
    <property type="protein sequence ID" value="CCQ42980.1"/>
    <property type="molecule type" value="Genomic_DNA"/>
</dbReference>
<sequence length="52" mass="5826">MAITNTHCTLSICLYLHRQIGNTQMIKQTLAYSQFYNYGNIVLMGPKSLAGC</sequence>
<name>L8E6W0_HUMAN</name>
<proteinExistence type="predicted"/>
<accession>L8E6W0</accession>
<gene>
    <name evidence="1" type="primary">SLC2A2</name>
</gene>
<dbReference type="OrthoDB" id="4540492at2759"/>
<organism evidence="1">
    <name type="scientific">Homo sapiens</name>
    <name type="common">Human</name>
    <dbReference type="NCBI Taxonomy" id="9606"/>
    <lineage>
        <taxon>Eukaryota</taxon>
        <taxon>Metazoa</taxon>
        <taxon>Chordata</taxon>
        <taxon>Craniata</taxon>
        <taxon>Vertebrata</taxon>
        <taxon>Euteleostomi</taxon>
        <taxon>Mammalia</taxon>
        <taxon>Eutheria</taxon>
        <taxon>Euarchontoglires</taxon>
        <taxon>Primates</taxon>
        <taxon>Haplorrhini</taxon>
        <taxon>Catarrhini</taxon>
        <taxon>Hominidae</taxon>
        <taxon>Homo</taxon>
    </lineage>
</organism>
<protein>
    <submittedName>
        <fullName evidence="1">Alternative protein SLC2A2</fullName>
    </submittedName>
</protein>
<evidence type="ECO:0000313" key="1">
    <source>
        <dbReference type="EMBL" id="CCQ42980.1"/>
    </source>
</evidence>
<reference evidence="1" key="1">
    <citation type="journal article" date="2013" name="PLoS ONE">
        <title>Direct detection of alternative open reading frames translation products in human significantly expands the proteome.</title>
        <authorList>
            <person name="Vanderperre B."/>
            <person name="Lucier J.-F."/>
            <person name="Motard J."/>
            <person name="Tremblay G."/>
            <person name="Vanderperre S."/>
            <person name="Wisztorski M."/>
            <person name="Salzet M."/>
            <person name="Boisvert F.-M."/>
            <person name="Roucou X."/>
        </authorList>
    </citation>
    <scope>NUCLEOTIDE SEQUENCE</scope>
</reference>
<dbReference type="AlphaFoldDB" id="L8E6W0"/>